<name>A0A510DYL1_9CREN</name>
<dbReference type="GeneID" id="41718897"/>
<dbReference type="KEGG" id="step:IC006_2612"/>
<dbReference type="Proteomes" id="UP000325030">
    <property type="component" value="Chromosome"/>
</dbReference>
<sequence length="82" mass="9174">MTQEPELDLTVADTKCGSDSPSVRIMRFWVEVGGDKDVIIKALKGVQVDQVEMWSIAMEEKGVKVLEKKDEGNVIAYKIHLP</sequence>
<evidence type="ECO:0000313" key="1">
    <source>
        <dbReference type="EMBL" id="BBG25277.1"/>
    </source>
</evidence>
<reference evidence="4" key="1">
    <citation type="submission" date="2018-09" db="EMBL/GenBank/DDBJ databases">
        <title>Complete Genome Sequencing of Sulfolobus sp. JCM 16834.</title>
        <authorList>
            <person name="Kato S."/>
            <person name="Itoh T."/>
            <person name="Ohkuma M."/>
        </authorList>
    </citation>
    <scope>NUCLEOTIDE SEQUENCE [LARGE SCALE GENOMIC DNA]</scope>
    <source>
        <strain evidence="4">IC-007</strain>
    </source>
</reference>
<dbReference type="OrthoDB" id="32958at2157"/>
<evidence type="ECO:0000313" key="2">
    <source>
        <dbReference type="EMBL" id="BBG28071.1"/>
    </source>
</evidence>
<dbReference type="EMBL" id="AP018929">
    <property type="protein sequence ID" value="BBG25277.1"/>
    <property type="molecule type" value="Genomic_DNA"/>
</dbReference>
<dbReference type="EMBL" id="AP018930">
    <property type="protein sequence ID" value="BBG28071.1"/>
    <property type="molecule type" value="Genomic_DNA"/>
</dbReference>
<evidence type="ECO:0000313" key="4">
    <source>
        <dbReference type="Proteomes" id="UP000325030"/>
    </source>
</evidence>
<dbReference type="STRING" id="1294262.GCA_001316085_01507"/>
<organism evidence="1 3">
    <name type="scientific">Sulfuracidifex tepidarius</name>
    <dbReference type="NCBI Taxonomy" id="1294262"/>
    <lineage>
        <taxon>Archaea</taxon>
        <taxon>Thermoproteota</taxon>
        <taxon>Thermoprotei</taxon>
        <taxon>Sulfolobales</taxon>
        <taxon>Sulfolobaceae</taxon>
        <taxon>Sulfuracidifex</taxon>
    </lineage>
</organism>
<accession>A0A510E6A8</accession>
<reference evidence="1 3" key="2">
    <citation type="journal article" date="2020" name="Int. J. Syst. Evol. Microbiol.">
        <title>Sulfuracidifex tepidarius gen. nov., sp. nov. and transfer of Sulfolobus metallicus Huber and Stetter 1992 to the genus Sulfuracidifex as Sulfuracidifex metallicus comb. nov.</title>
        <authorList>
            <person name="Itoh T."/>
            <person name="Miura T."/>
            <person name="Sakai H.D."/>
            <person name="Kato S."/>
            <person name="Ohkuma M."/>
            <person name="Takashina T."/>
        </authorList>
    </citation>
    <scope>NUCLEOTIDE SEQUENCE [LARGE SCALE GENOMIC DNA]</scope>
    <source>
        <strain evidence="1 3">IC-006</strain>
        <strain evidence="2">IC-007</strain>
    </source>
</reference>
<proteinExistence type="predicted"/>
<keyword evidence="3" id="KW-1185">Reference proteome</keyword>
<evidence type="ECO:0000313" key="3">
    <source>
        <dbReference type="Proteomes" id="UP000322983"/>
    </source>
</evidence>
<dbReference type="AlphaFoldDB" id="A0A510DYL1"/>
<dbReference type="Proteomes" id="UP000322983">
    <property type="component" value="Chromosome"/>
</dbReference>
<gene>
    <name evidence="1" type="ORF">IC006_2612</name>
    <name evidence="2" type="ORF">IC007_2626</name>
</gene>
<protein>
    <submittedName>
        <fullName evidence="1">Uncharacterized protein</fullName>
    </submittedName>
</protein>
<accession>A0A510DYL1</accession>
<dbReference type="RefSeq" id="WP_054845829.1">
    <property type="nucleotide sequence ID" value="NZ_AP018929.1"/>
</dbReference>